<evidence type="ECO:0000259" key="2">
    <source>
        <dbReference type="Pfam" id="PF16092"/>
    </source>
</evidence>
<protein>
    <recommendedName>
        <fullName evidence="2">Cilia- and flagella-associated protein 61 N-terminal domain-containing protein</fullName>
    </recommendedName>
</protein>
<dbReference type="KEGG" id="dpl:KGM_211353"/>
<dbReference type="FunCoup" id="A0A212EMU9">
    <property type="interactions" value="2"/>
</dbReference>
<accession>A0A212EMU9</accession>
<evidence type="ECO:0000313" key="3">
    <source>
        <dbReference type="EMBL" id="OWR42822.1"/>
    </source>
</evidence>
<dbReference type="Proteomes" id="UP000007151">
    <property type="component" value="Unassembled WGS sequence"/>
</dbReference>
<evidence type="ECO:0000313" key="4">
    <source>
        <dbReference type="Proteomes" id="UP000007151"/>
    </source>
</evidence>
<dbReference type="InterPro" id="IPR036188">
    <property type="entry name" value="FAD/NAD-bd_sf"/>
</dbReference>
<dbReference type="InParanoid" id="A0A212EMU9"/>
<dbReference type="PANTHER" id="PTHR21178:SF8">
    <property type="entry name" value="CILIA- AND FLAGELLA-ASSOCIATED PROTEIN 61"/>
    <property type="match status" value="1"/>
</dbReference>
<reference evidence="3 4" key="1">
    <citation type="journal article" date="2011" name="Cell">
        <title>The monarch butterfly genome yields insights into long-distance migration.</title>
        <authorList>
            <person name="Zhan S."/>
            <person name="Merlin C."/>
            <person name="Boore J.L."/>
            <person name="Reppert S.M."/>
        </authorList>
    </citation>
    <scope>NUCLEOTIDE SEQUENCE [LARGE SCALE GENOMIC DNA]</scope>
    <source>
        <strain evidence="3">F-2</strain>
    </source>
</reference>
<dbReference type="Pfam" id="PF16092">
    <property type="entry name" value="CFAP61_N"/>
    <property type="match status" value="1"/>
</dbReference>
<dbReference type="PANTHER" id="PTHR21178">
    <property type="entry name" value="CILIA- AND FLAGELLA-ASSOCIATED PROTEIN 61"/>
    <property type="match status" value="1"/>
</dbReference>
<feature type="domain" description="Cilia- and flagella-associated protein 61 N-terminal" evidence="2">
    <location>
        <begin position="3"/>
        <end position="43"/>
    </location>
</feature>
<organism evidence="3 4">
    <name type="scientific">Danaus plexippus plexippus</name>
    <dbReference type="NCBI Taxonomy" id="278856"/>
    <lineage>
        <taxon>Eukaryota</taxon>
        <taxon>Metazoa</taxon>
        <taxon>Ecdysozoa</taxon>
        <taxon>Arthropoda</taxon>
        <taxon>Hexapoda</taxon>
        <taxon>Insecta</taxon>
        <taxon>Pterygota</taxon>
        <taxon>Neoptera</taxon>
        <taxon>Endopterygota</taxon>
        <taxon>Lepidoptera</taxon>
        <taxon>Glossata</taxon>
        <taxon>Ditrysia</taxon>
        <taxon>Papilionoidea</taxon>
        <taxon>Nymphalidae</taxon>
        <taxon>Danainae</taxon>
        <taxon>Danaini</taxon>
        <taxon>Danaina</taxon>
        <taxon>Danaus</taxon>
        <taxon>Danaus</taxon>
    </lineage>
</organism>
<dbReference type="Gene3D" id="3.50.50.60">
    <property type="entry name" value="FAD/NAD(P)-binding domain"/>
    <property type="match status" value="2"/>
</dbReference>
<keyword evidence="4" id="KW-1185">Reference proteome</keyword>
<dbReference type="InterPro" id="IPR038884">
    <property type="entry name" value="CFAP61"/>
</dbReference>
<evidence type="ECO:0000256" key="1">
    <source>
        <dbReference type="SAM" id="MobiDB-lite"/>
    </source>
</evidence>
<comment type="caution">
    <text evidence="3">The sequence shown here is derived from an EMBL/GenBank/DDBJ whole genome shotgun (WGS) entry which is preliminary data.</text>
</comment>
<dbReference type="SUPFAM" id="SSF51905">
    <property type="entry name" value="FAD/NAD(P)-binding domain"/>
    <property type="match status" value="1"/>
</dbReference>
<dbReference type="InterPro" id="IPR032151">
    <property type="entry name" value="CFAP61_N"/>
</dbReference>
<name>A0A212EMU9_DANPL</name>
<sequence length="959" mass="111079">MNRKIIVAEYQDHAVGVMCLNTEINYEMLQRTYDLTPFHGLRKATPLEKEKYKRANMLLDIFGDPIMRGKWSPFADNTKTIQVDPQLKDKSSKRPKSASKVNFDSEGIAKRSFEHFYYPNTSEDYSEKEINSPSLSVATNPSIMNFFLDDDAFEYEIVNIDKTLLTIPEGLSCDLLKIRARKAEVMDIPQVSHLLQSLDGKETIWTVENTILNKNRLECFVFMSGTALIGVGILEHPEQIDFMRSKFNLDSLRLHKYHIQAGRDAGFATLKAIVVYSVFEPHYRFFARELLRLSGNNSLLWLTAYKNKWVTHKANSLAGAMIPLTPRPTEIDCTSVPELRRIRNLSKTVVAFSSWFISNKLTSVARINIDTRIIVVGASRTAMSFLNTLIFSDSSSYLFFTNVTLVSPDGLPYARRTKHASEMMFEKNRLNSDKYLKSMPYTYYVNVVQGYLIEINKKQKYITISTGGSLHYDLLFLLFGKQYQHPDYLKNILYKEKRGDIPLYTRLDIPQSNPEPTVSNFTPSNVFIVNSIQDANRALNFVKSFMWQDMDYKIIVYGANKHAYCCLAALIEMKISGKNIIFVEPFPSNDSRKARVSLFCNVYVDKSVSEMIRSLHITVYRSYYFQRWHMDANDLVTRVDFMSHFKILRLKCSVFFYYGIRGVNENAFIAINKSGMAYDGGILIDHEFKTKDPSIYAAGPVTRYYRKYQADNKRQKYYDAYEVGMTLGNRIRNKLDPLFSEVKNSEKLPRNTIKNVSFDETSVGNTSFNSFGSRESRDIEVCPDLPQFKKPLVLHCYLPGGLQYLEVRPPGKKLPHYFVQSLEHNTKKLDNFYEFFRAPWAFFLYHDQIDELFAMVKEVIPKGQCQGDTLAETIRNIGDSISNQSCKLTTKSKIRSRFEKSPYFEAITDYVIKWLSENDVLLPMYLQPWQTTEYDHDVDKHPVFRKRRKTMTKMLSTIF</sequence>
<gene>
    <name evidence="3" type="ORF">KGM_211353</name>
</gene>
<dbReference type="AlphaFoldDB" id="A0A212EMU9"/>
<feature type="region of interest" description="Disordered" evidence="1">
    <location>
        <begin position="82"/>
        <end position="101"/>
    </location>
</feature>
<proteinExistence type="predicted"/>
<dbReference type="EMBL" id="AGBW02013786">
    <property type="protein sequence ID" value="OWR42822.1"/>
    <property type="molecule type" value="Genomic_DNA"/>
</dbReference>